<evidence type="ECO:0000313" key="1">
    <source>
        <dbReference type="EMBL" id="VEL16583.1"/>
    </source>
</evidence>
<dbReference type="EMBL" id="CAAALY010029044">
    <property type="protein sequence ID" value="VEL16583.1"/>
    <property type="molecule type" value="Genomic_DNA"/>
</dbReference>
<keyword evidence="2" id="KW-1185">Reference proteome</keyword>
<gene>
    <name evidence="1" type="ORF">PXEA_LOCUS10023</name>
</gene>
<reference evidence="1" key="1">
    <citation type="submission" date="2018-11" db="EMBL/GenBank/DDBJ databases">
        <authorList>
            <consortium name="Pathogen Informatics"/>
        </authorList>
    </citation>
    <scope>NUCLEOTIDE SEQUENCE</scope>
</reference>
<comment type="caution">
    <text evidence="1">The sequence shown here is derived from an EMBL/GenBank/DDBJ whole genome shotgun (WGS) entry which is preliminary data.</text>
</comment>
<dbReference type="AlphaFoldDB" id="A0A3S5FD46"/>
<protein>
    <submittedName>
        <fullName evidence="1">Uncharacterized protein</fullName>
    </submittedName>
</protein>
<evidence type="ECO:0000313" key="2">
    <source>
        <dbReference type="Proteomes" id="UP000784294"/>
    </source>
</evidence>
<accession>A0A3S5FD46</accession>
<proteinExistence type="predicted"/>
<dbReference type="Proteomes" id="UP000784294">
    <property type="component" value="Unassembled WGS sequence"/>
</dbReference>
<name>A0A3S5FD46_9PLAT</name>
<sequence length="200" mass="22126">MHPWFSMAGGMSSEDSAYGAMPDDLGSVQTQQLRSQLDPPGSYYYPALAPQSVGSRRRQAPVVSVAGQSAMANVLSGDTPLFSSKEDLADTVSILQAKSLNERSLSPSLQGYPCSTTTGDCYKTYFKSMSHFNSAPLQHPFLDTSFKKTVSSLYNFDKTLLHSLIFLTYDTVLLVKNELDHFTMIQSTLYEVEQERPNLL</sequence>
<organism evidence="1 2">
    <name type="scientific">Protopolystoma xenopodis</name>
    <dbReference type="NCBI Taxonomy" id="117903"/>
    <lineage>
        <taxon>Eukaryota</taxon>
        <taxon>Metazoa</taxon>
        <taxon>Spiralia</taxon>
        <taxon>Lophotrochozoa</taxon>
        <taxon>Platyhelminthes</taxon>
        <taxon>Monogenea</taxon>
        <taxon>Polyopisthocotylea</taxon>
        <taxon>Polystomatidea</taxon>
        <taxon>Polystomatidae</taxon>
        <taxon>Protopolystoma</taxon>
    </lineage>
</organism>